<protein>
    <submittedName>
        <fullName evidence="1">Uncharacterized protein</fullName>
    </submittedName>
</protein>
<dbReference type="EMBL" id="KN652894">
    <property type="protein sequence ID" value="KHN28295.1"/>
    <property type="molecule type" value="Genomic_DNA"/>
</dbReference>
<dbReference type="Proteomes" id="UP000053555">
    <property type="component" value="Unassembled WGS sequence"/>
</dbReference>
<dbReference type="AlphaFoldDB" id="A0A0B2R3R8"/>
<proteinExistence type="predicted"/>
<gene>
    <name evidence="1" type="ORF">glysoja_040175</name>
</gene>
<reference evidence="1" key="1">
    <citation type="submission" date="2014-07" db="EMBL/GenBank/DDBJ databases">
        <title>Identification of a novel salt tolerance gene in wild soybean by whole-genome sequencing.</title>
        <authorList>
            <person name="Lam H.-M."/>
            <person name="Qi X."/>
            <person name="Li M.-W."/>
            <person name="Liu X."/>
            <person name="Xie M."/>
            <person name="Ni M."/>
            <person name="Xu X."/>
        </authorList>
    </citation>
    <scope>NUCLEOTIDE SEQUENCE [LARGE SCALE GENOMIC DNA]</scope>
    <source>
        <tissue evidence="1">Root</tissue>
    </source>
</reference>
<organism evidence="1">
    <name type="scientific">Glycine soja</name>
    <name type="common">Wild soybean</name>
    <dbReference type="NCBI Taxonomy" id="3848"/>
    <lineage>
        <taxon>Eukaryota</taxon>
        <taxon>Viridiplantae</taxon>
        <taxon>Streptophyta</taxon>
        <taxon>Embryophyta</taxon>
        <taxon>Tracheophyta</taxon>
        <taxon>Spermatophyta</taxon>
        <taxon>Magnoliopsida</taxon>
        <taxon>eudicotyledons</taxon>
        <taxon>Gunneridae</taxon>
        <taxon>Pentapetalae</taxon>
        <taxon>rosids</taxon>
        <taxon>fabids</taxon>
        <taxon>Fabales</taxon>
        <taxon>Fabaceae</taxon>
        <taxon>Papilionoideae</taxon>
        <taxon>50 kb inversion clade</taxon>
        <taxon>NPAAA clade</taxon>
        <taxon>indigoferoid/millettioid clade</taxon>
        <taxon>Phaseoleae</taxon>
        <taxon>Glycine</taxon>
        <taxon>Glycine subgen. Soja</taxon>
    </lineage>
</organism>
<accession>A0A0B2R3R8</accession>
<sequence>MQKVRCSTTGIWMGVAWSGQRVEEAKLKPLPTRNSSAGMEVATNTTATTSNSFDALTVENAALRTRLLRGFW</sequence>
<name>A0A0B2R3R8_GLYSO</name>
<evidence type="ECO:0000313" key="1">
    <source>
        <dbReference type="EMBL" id="KHN28295.1"/>
    </source>
</evidence>